<dbReference type="Proteomes" id="UP001054925">
    <property type="component" value="Unassembled WGS sequence"/>
</dbReference>
<dbReference type="PANTHER" id="PTHR43760:SF1">
    <property type="entry name" value="ENDORIBONUCLEASE L-PSP_CHORISMATE MUTASE-LIKE DOMAIN-CONTAINING PROTEIN"/>
    <property type="match status" value="1"/>
</dbReference>
<dbReference type="SUPFAM" id="SSF55298">
    <property type="entry name" value="YjgF-like"/>
    <property type="match status" value="1"/>
</dbReference>
<protein>
    <submittedName>
        <fullName evidence="2">Translation initiation inhibitor</fullName>
    </submittedName>
</protein>
<organism evidence="2 3">
    <name type="scientific">Corynebacterium ammoniagenes</name>
    <name type="common">Brevibacterium ammoniagenes</name>
    <dbReference type="NCBI Taxonomy" id="1697"/>
    <lineage>
        <taxon>Bacteria</taxon>
        <taxon>Bacillati</taxon>
        <taxon>Actinomycetota</taxon>
        <taxon>Actinomycetes</taxon>
        <taxon>Mycobacteriales</taxon>
        <taxon>Corynebacteriaceae</taxon>
        <taxon>Corynebacterium</taxon>
    </lineage>
</organism>
<accession>A0AAV5G8G3</accession>
<dbReference type="PANTHER" id="PTHR43760">
    <property type="entry name" value="ENDORIBONUCLEASE-RELATED"/>
    <property type="match status" value="1"/>
</dbReference>
<dbReference type="EMBL" id="BQKK01000006">
    <property type="protein sequence ID" value="GJN43622.1"/>
    <property type="molecule type" value="Genomic_DNA"/>
</dbReference>
<dbReference type="Pfam" id="PF14588">
    <property type="entry name" value="YjgF_endoribonc"/>
    <property type="match status" value="1"/>
</dbReference>
<comment type="caution">
    <text evidence="2">The sequence shown here is derived from an EMBL/GenBank/DDBJ whole genome shotgun (WGS) entry which is preliminary data.</text>
</comment>
<sequence>MSEIEERLRTSGVTLPKLPSPAYAYVPFAKNGNTLYLSGQISRTPSGDILGGSVGKDATVEDAMGAARVAAINLLARIEEAVGLENVKQILKLTVWVNSDDAFHDQPSVADGASTLLIDILGEAGRHARTALPSKTLPKGALVELDAVIAVA</sequence>
<dbReference type="InterPro" id="IPR013813">
    <property type="entry name" value="Endoribo_LPSP/chorism_mut-like"/>
</dbReference>
<dbReference type="Gene3D" id="3.30.1330.40">
    <property type="entry name" value="RutC-like"/>
    <property type="match status" value="1"/>
</dbReference>
<evidence type="ECO:0000313" key="2">
    <source>
        <dbReference type="EMBL" id="GJN43622.1"/>
    </source>
</evidence>
<dbReference type="CDD" id="cd02199">
    <property type="entry name" value="YjgF_YER057c_UK114_like_1"/>
    <property type="match status" value="1"/>
</dbReference>
<name>A0AAV5G8G3_CORAM</name>
<feature type="domain" description="Endoribonuclease L-PSP/chorismate mutase-like" evidence="1">
    <location>
        <begin position="5"/>
        <end position="142"/>
    </location>
</feature>
<dbReference type="RefSeq" id="WP_236163976.1">
    <property type="nucleotide sequence ID" value="NZ_BQKK01000006.1"/>
</dbReference>
<evidence type="ECO:0000259" key="1">
    <source>
        <dbReference type="Pfam" id="PF14588"/>
    </source>
</evidence>
<proteinExistence type="predicted"/>
<reference evidence="2" key="1">
    <citation type="submission" date="2021-12" db="EMBL/GenBank/DDBJ databases">
        <title>Draft genome sequence of Corynebacterium ammoniagenes strain T-723.</title>
        <authorList>
            <person name="Matsuzawa M."/>
            <person name="Hiratani M."/>
            <person name="Abe I."/>
            <person name="Tsuji Y."/>
            <person name="Nakamura J."/>
        </authorList>
    </citation>
    <scope>NUCLEOTIDE SEQUENCE</scope>
    <source>
        <strain evidence="2">T-723</strain>
    </source>
</reference>
<dbReference type="AlphaFoldDB" id="A0AAV5G8G3"/>
<evidence type="ECO:0000313" key="3">
    <source>
        <dbReference type="Proteomes" id="UP001054925"/>
    </source>
</evidence>
<gene>
    <name evidence="2" type="ORF">CAT723_21010</name>
</gene>
<dbReference type="InterPro" id="IPR035959">
    <property type="entry name" value="RutC-like_sf"/>
</dbReference>